<organism evidence="3 4">
    <name type="scientific">Brachionus plicatilis</name>
    <name type="common">Marine rotifer</name>
    <name type="synonym">Brachionus muelleri</name>
    <dbReference type="NCBI Taxonomy" id="10195"/>
    <lineage>
        <taxon>Eukaryota</taxon>
        <taxon>Metazoa</taxon>
        <taxon>Spiralia</taxon>
        <taxon>Gnathifera</taxon>
        <taxon>Rotifera</taxon>
        <taxon>Eurotatoria</taxon>
        <taxon>Monogononta</taxon>
        <taxon>Pseudotrocha</taxon>
        <taxon>Ploima</taxon>
        <taxon>Brachionidae</taxon>
        <taxon>Brachionus</taxon>
    </lineage>
</organism>
<feature type="transmembrane region" description="Helical" evidence="1">
    <location>
        <begin position="40"/>
        <end position="69"/>
    </location>
</feature>
<evidence type="ECO:0000256" key="2">
    <source>
        <dbReference type="SAM" id="SignalP"/>
    </source>
</evidence>
<keyword evidence="4" id="KW-1185">Reference proteome</keyword>
<keyword evidence="3" id="KW-0378">Hydrolase</keyword>
<dbReference type="AlphaFoldDB" id="A0A3M7Q9V7"/>
<keyword evidence="1" id="KW-0472">Membrane</keyword>
<proteinExistence type="predicted"/>
<protein>
    <submittedName>
        <fullName evidence="3">Glycoside hydrolase</fullName>
    </submittedName>
</protein>
<accession>A0A3M7Q9V7</accession>
<dbReference type="Proteomes" id="UP000276133">
    <property type="component" value="Unassembled WGS sequence"/>
</dbReference>
<dbReference type="Pfam" id="PF13385">
    <property type="entry name" value="Laminin_G_3"/>
    <property type="match status" value="1"/>
</dbReference>
<dbReference type="SUPFAM" id="SSF49899">
    <property type="entry name" value="Concanavalin A-like lectins/glucanases"/>
    <property type="match status" value="1"/>
</dbReference>
<dbReference type="EMBL" id="REGN01006949">
    <property type="protein sequence ID" value="RNA07758.1"/>
    <property type="molecule type" value="Genomic_DNA"/>
</dbReference>
<name>A0A3M7Q9V7_BRAPC</name>
<evidence type="ECO:0000313" key="3">
    <source>
        <dbReference type="EMBL" id="RNA07758.1"/>
    </source>
</evidence>
<evidence type="ECO:0000313" key="4">
    <source>
        <dbReference type="Proteomes" id="UP000276133"/>
    </source>
</evidence>
<feature type="signal peptide" evidence="2">
    <location>
        <begin position="1"/>
        <end position="16"/>
    </location>
</feature>
<evidence type="ECO:0000256" key="1">
    <source>
        <dbReference type="SAM" id="Phobius"/>
    </source>
</evidence>
<dbReference type="InterPro" id="IPR013320">
    <property type="entry name" value="ConA-like_dom_sf"/>
</dbReference>
<dbReference type="Gene3D" id="2.60.120.200">
    <property type="match status" value="1"/>
</dbReference>
<keyword evidence="2" id="KW-0732">Signal</keyword>
<dbReference type="GO" id="GO:0016787">
    <property type="term" value="F:hydrolase activity"/>
    <property type="evidence" value="ECO:0007669"/>
    <property type="project" value="UniProtKB-KW"/>
</dbReference>
<feature type="chain" id="PRO_5018181706" evidence="2">
    <location>
        <begin position="17"/>
        <end position="287"/>
    </location>
</feature>
<reference evidence="3 4" key="1">
    <citation type="journal article" date="2018" name="Sci. Rep.">
        <title>Genomic signatures of local adaptation to the degree of environmental predictability in rotifers.</title>
        <authorList>
            <person name="Franch-Gras L."/>
            <person name="Hahn C."/>
            <person name="Garcia-Roger E.M."/>
            <person name="Carmona M.J."/>
            <person name="Serra M."/>
            <person name="Gomez A."/>
        </authorList>
    </citation>
    <scope>NUCLEOTIDE SEQUENCE [LARGE SCALE GENOMIC DNA]</scope>
    <source>
        <strain evidence="3">HYR1</strain>
    </source>
</reference>
<keyword evidence="1" id="KW-1133">Transmembrane helix</keyword>
<gene>
    <name evidence="3" type="ORF">BpHYR1_028611</name>
</gene>
<sequence>MKSLIFILTVIINVQAESHIFHKRNVDLRTEIYGMKTNAILFHTNLHCVFFIHFMPSIIFNIVPTLILYEKLNHRNIGLTNYWPIENSQAMDVVGAKDLYEPINCLFSNDRFGTNASALSFNNGFMKAPSGDYLGGNEFTVLAWVKLREYLTWQRLLDFSNGGFKNNIYVSLSNSQKMIRFMIANNNVESEYDVISSVLTLNIWYHLGITLNQGLMSIYVDGNLKNSKLTENLSLSTVDYKEYCFIGKSVFGHDPNGNFECDDIKFFNKALTDAEIDKLPTRINLMD</sequence>
<comment type="caution">
    <text evidence="3">The sequence shown here is derived from an EMBL/GenBank/DDBJ whole genome shotgun (WGS) entry which is preliminary data.</text>
</comment>
<keyword evidence="1" id="KW-0812">Transmembrane</keyword>